<keyword evidence="4" id="KW-1003">Cell membrane</keyword>
<feature type="domain" description="Histidine kinase" evidence="13">
    <location>
        <begin position="208"/>
        <end position="428"/>
    </location>
</feature>
<dbReference type="EC" id="2.7.13.3" evidence="3"/>
<evidence type="ECO:0000256" key="4">
    <source>
        <dbReference type="ARBA" id="ARBA00022475"/>
    </source>
</evidence>
<evidence type="ECO:0000313" key="14">
    <source>
        <dbReference type="EMBL" id="OGZ11463.1"/>
    </source>
</evidence>
<feature type="transmembrane region" description="Helical" evidence="12">
    <location>
        <begin position="138"/>
        <end position="159"/>
    </location>
</feature>
<dbReference type="GO" id="GO:0000155">
    <property type="term" value="F:phosphorelay sensor kinase activity"/>
    <property type="evidence" value="ECO:0007669"/>
    <property type="project" value="InterPro"/>
</dbReference>
<evidence type="ECO:0000256" key="2">
    <source>
        <dbReference type="ARBA" id="ARBA00004236"/>
    </source>
</evidence>
<dbReference type="Pfam" id="PF00512">
    <property type="entry name" value="HisKA"/>
    <property type="match status" value="1"/>
</dbReference>
<proteinExistence type="predicted"/>
<evidence type="ECO:0000259" key="13">
    <source>
        <dbReference type="PROSITE" id="PS50109"/>
    </source>
</evidence>
<feature type="transmembrane region" description="Helical" evidence="12">
    <location>
        <begin position="78"/>
        <end position="99"/>
    </location>
</feature>
<dbReference type="SMART" id="SM00387">
    <property type="entry name" value="HATPase_c"/>
    <property type="match status" value="1"/>
</dbReference>
<dbReference type="AlphaFoldDB" id="A0A1G2DD58"/>
<evidence type="ECO:0000256" key="11">
    <source>
        <dbReference type="ARBA" id="ARBA00023136"/>
    </source>
</evidence>
<dbReference type="SUPFAM" id="SSF47384">
    <property type="entry name" value="Homodimeric domain of signal transducing histidine kinase"/>
    <property type="match status" value="1"/>
</dbReference>
<dbReference type="GO" id="GO:0005886">
    <property type="term" value="C:plasma membrane"/>
    <property type="evidence" value="ECO:0007669"/>
    <property type="project" value="UniProtKB-SubCell"/>
</dbReference>
<name>A0A1G2DD58_9BACT</name>
<dbReference type="Proteomes" id="UP000178534">
    <property type="component" value="Unassembled WGS sequence"/>
</dbReference>
<dbReference type="Gene3D" id="3.30.565.10">
    <property type="entry name" value="Histidine kinase-like ATPase, C-terminal domain"/>
    <property type="match status" value="1"/>
</dbReference>
<dbReference type="InterPro" id="IPR036097">
    <property type="entry name" value="HisK_dim/P_sf"/>
</dbReference>
<dbReference type="CDD" id="cd00075">
    <property type="entry name" value="HATPase"/>
    <property type="match status" value="1"/>
</dbReference>
<evidence type="ECO:0000256" key="1">
    <source>
        <dbReference type="ARBA" id="ARBA00000085"/>
    </source>
</evidence>
<dbReference type="GO" id="GO:0005524">
    <property type="term" value="F:ATP binding"/>
    <property type="evidence" value="ECO:0007669"/>
    <property type="project" value="UniProtKB-KW"/>
</dbReference>
<evidence type="ECO:0000256" key="6">
    <source>
        <dbReference type="ARBA" id="ARBA00022679"/>
    </source>
</evidence>
<gene>
    <name evidence="14" type="ORF">A2942_04420</name>
</gene>
<accession>A0A1G2DD58</accession>
<keyword evidence="10" id="KW-0902">Two-component regulatory system</keyword>
<keyword evidence="8" id="KW-0418">Kinase</keyword>
<keyword evidence="7" id="KW-0547">Nucleotide-binding</keyword>
<dbReference type="Gene3D" id="1.10.287.130">
    <property type="match status" value="1"/>
</dbReference>
<dbReference type="STRING" id="1798665.A2942_04420"/>
<feature type="transmembrane region" description="Helical" evidence="12">
    <location>
        <begin position="111"/>
        <end position="132"/>
    </location>
</feature>
<evidence type="ECO:0000256" key="10">
    <source>
        <dbReference type="ARBA" id="ARBA00023012"/>
    </source>
</evidence>
<evidence type="ECO:0000256" key="12">
    <source>
        <dbReference type="SAM" id="Phobius"/>
    </source>
</evidence>
<keyword evidence="11 12" id="KW-0472">Membrane</keyword>
<dbReference type="FunFam" id="3.30.565.10:FF:000023">
    <property type="entry name" value="PAS domain-containing sensor histidine kinase"/>
    <property type="match status" value="1"/>
</dbReference>
<sequence>MYTAKYQDTQLSSADWLITLRWYYAPIAFLLALFMREETGLVNAEFMLTASFVVVFAVNLIFFFLLRSIAGGVFSREAIQALLAGQIVLDLSFFFVVLLTTGGGAESIGHFFFLFPIAVSMLFFGPAGLIVTAVLSGILIFLSVLFNAGMFLQAGVITIDPIFTPVLLRALVESGIISFLYLFGGLFAISLFQQLRSHDVALLSAITDMVHQLRTPLSGLKWTFKILLDEDAGKDTEEERELLAKGSAANERMITLVNDVLAVARLESGKFTYHFIPVHIELLIEETIKSLALVAEAKEIRLNFVAPKHPLPEWKVDPEKMRDVLQNLISNAIKYTRVKDAITLNAEVKENHLHIQVEDNGIGISDTATKKIFTRFFRAENAIAVEADGSGLGLFIAQNIVHAHHGKIWFEHAASGGTVFHVLLPKRP</sequence>
<dbReference type="PANTHER" id="PTHR43547">
    <property type="entry name" value="TWO-COMPONENT HISTIDINE KINASE"/>
    <property type="match status" value="1"/>
</dbReference>
<evidence type="ECO:0000313" key="15">
    <source>
        <dbReference type="Proteomes" id="UP000178534"/>
    </source>
</evidence>
<dbReference type="InterPro" id="IPR005467">
    <property type="entry name" value="His_kinase_dom"/>
</dbReference>
<dbReference type="InterPro" id="IPR003661">
    <property type="entry name" value="HisK_dim/P_dom"/>
</dbReference>
<comment type="caution">
    <text evidence="14">The sequence shown here is derived from an EMBL/GenBank/DDBJ whole genome shotgun (WGS) entry which is preliminary data.</text>
</comment>
<dbReference type="EMBL" id="MHLP01000037">
    <property type="protein sequence ID" value="OGZ11463.1"/>
    <property type="molecule type" value="Genomic_DNA"/>
</dbReference>
<dbReference type="PANTHER" id="PTHR43547:SF2">
    <property type="entry name" value="HYBRID SIGNAL TRANSDUCTION HISTIDINE KINASE C"/>
    <property type="match status" value="1"/>
</dbReference>
<evidence type="ECO:0000256" key="7">
    <source>
        <dbReference type="ARBA" id="ARBA00022741"/>
    </source>
</evidence>
<dbReference type="InterPro" id="IPR004358">
    <property type="entry name" value="Sig_transdc_His_kin-like_C"/>
</dbReference>
<keyword evidence="9" id="KW-0067">ATP-binding</keyword>
<dbReference type="PROSITE" id="PS50109">
    <property type="entry name" value="HIS_KIN"/>
    <property type="match status" value="1"/>
</dbReference>
<keyword evidence="5" id="KW-0597">Phosphoprotein</keyword>
<reference evidence="14 15" key="1">
    <citation type="journal article" date="2016" name="Nat. Commun.">
        <title>Thousands of microbial genomes shed light on interconnected biogeochemical processes in an aquifer system.</title>
        <authorList>
            <person name="Anantharaman K."/>
            <person name="Brown C.T."/>
            <person name="Hug L.A."/>
            <person name="Sharon I."/>
            <person name="Castelle C.J."/>
            <person name="Probst A.J."/>
            <person name="Thomas B.C."/>
            <person name="Singh A."/>
            <person name="Wilkins M.J."/>
            <person name="Karaoz U."/>
            <person name="Brodie E.L."/>
            <person name="Williams K.H."/>
            <person name="Hubbard S.S."/>
            <person name="Banfield J.F."/>
        </authorList>
    </citation>
    <scope>NUCLEOTIDE SEQUENCE [LARGE SCALE GENOMIC DNA]</scope>
</reference>
<protein>
    <recommendedName>
        <fullName evidence="3">histidine kinase</fullName>
        <ecNumber evidence="3">2.7.13.3</ecNumber>
    </recommendedName>
</protein>
<comment type="subcellular location">
    <subcellularLocation>
        <location evidence="2">Cell membrane</location>
    </subcellularLocation>
</comment>
<dbReference type="SMART" id="SM00388">
    <property type="entry name" value="HisKA"/>
    <property type="match status" value="1"/>
</dbReference>
<dbReference type="SUPFAM" id="SSF55874">
    <property type="entry name" value="ATPase domain of HSP90 chaperone/DNA topoisomerase II/histidine kinase"/>
    <property type="match status" value="1"/>
</dbReference>
<dbReference type="InterPro" id="IPR036890">
    <property type="entry name" value="HATPase_C_sf"/>
</dbReference>
<comment type="catalytic activity">
    <reaction evidence="1">
        <text>ATP + protein L-histidine = ADP + protein N-phospho-L-histidine.</text>
        <dbReference type="EC" id="2.7.13.3"/>
    </reaction>
</comment>
<dbReference type="Pfam" id="PF02518">
    <property type="entry name" value="HATPase_c"/>
    <property type="match status" value="1"/>
</dbReference>
<feature type="transmembrane region" description="Helical" evidence="12">
    <location>
        <begin position="46"/>
        <end position="66"/>
    </location>
</feature>
<keyword evidence="6" id="KW-0808">Transferase</keyword>
<keyword evidence="12" id="KW-1133">Transmembrane helix</keyword>
<evidence type="ECO:0000256" key="9">
    <source>
        <dbReference type="ARBA" id="ARBA00022840"/>
    </source>
</evidence>
<dbReference type="PRINTS" id="PR00344">
    <property type="entry name" value="BCTRLSENSOR"/>
</dbReference>
<dbReference type="CDD" id="cd00082">
    <property type="entry name" value="HisKA"/>
    <property type="match status" value="1"/>
</dbReference>
<feature type="transmembrane region" description="Helical" evidence="12">
    <location>
        <begin position="16"/>
        <end position="34"/>
    </location>
</feature>
<feature type="transmembrane region" description="Helical" evidence="12">
    <location>
        <begin position="171"/>
        <end position="192"/>
    </location>
</feature>
<evidence type="ECO:0000256" key="3">
    <source>
        <dbReference type="ARBA" id="ARBA00012438"/>
    </source>
</evidence>
<evidence type="ECO:0000256" key="5">
    <source>
        <dbReference type="ARBA" id="ARBA00022553"/>
    </source>
</evidence>
<evidence type="ECO:0000256" key="8">
    <source>
        <dbReference type="ARBA" id="ARBA00022777"/>
    </source>
</evidence>
<organism evidence="14 15">
    <name type="scientific">Candidatus Lloydbacteria bacterium RIFCSPLOWO2_01_FULL_50_20</name>
    <dbReference type="NCBI Taxonomy" id="1798665"/>
    <lineage>
        <taxon>Bacteria</taxon>
        <taxon>Candidatus Lloydiibacteriota</taxon>
    </lineage>
</organism>
<keyword evidence="12" id="KW-0812">Transmembrane</keyword>
<dbReference type="InterPro" id="IPR003594">
    <property type="entry name" value="HATPase_dom"/>
</dbReference>